<name>A0A4P9WTU0_9FUNG</name>
<evidence type="ECO:0000313" key="2">
    <source>
        <dbReference type="EMBL" id="RKO96689.1"/>
    </source>
</evidence>
<dbReference type="Proteomes" id="UP000268535">
    <property type="component" value="Unassembled WGS sequence"/>
</dbReference>
<protein>
    <submittedName>
        <fullName evidence="2">Uncharacterized protein</fullName>
    </submittedName>
</protein>
<feature type="region of interest" description="Disordered" evidence="1">
    <location>
        <begin position="240"/>
        <end position="264"/>
    </location>
</feature>
<gene>
    <name evidence="2" type="ORF">CAUPRSCDRAFT_11621</name>
</gene>
<organism evidence="2 3">
    <name type="scientific">Caulochytrium protostelioides</name>
    <dbReference type="NCBI Taxonomy" id="1555241"/>
    <lineage>
        <taxon>Eukaryota</taxon>
        <taxon>Fungi</taxon>
        <taxon>Fungi incertae sedis</taxon>
        <taxon>Chytridiomycota</taxon>
        <taxon>Chytridiomycota incertae sedis</taxon>
        <taxon>Chytridiomycetes</taxon>
        <taxon>Caulochytriales</taxon>
        <taxon>Caulochytriaceae</taxon>
        <taxon>Caulochytrium</taxon>
    </lineage>
</organism>
<feature type="region of interest" description="Disordered" evidence="1">
    <location>
        <begin position="58"/>
        <end position="84"/>
    </location>
</feature>
<dbReference type="AlphaFoldDB" id="A0A4P9WTU0"/>
<accession>A0A4P9WTU0</accession>
<reference evidence="3" key="1">
    <citation type="journal article" date="2018" name="Nat. Microbiol.">
        <title>Leveraging single-cell genomics to expand the fungal tree of life.</title>
        <authorList>
            <person name="Ahrendt S.R."/>
            <person name="Quandt C.A."/>
            <person name="Ciobanu D."/>
            <person name="Clum A."/>
            <person name="Salamov A."/>
            <person name="Andreopoulos B."/>
            <person name="Cheng J.F."/>
            <person name="Woyke T."/>
            <person name="Pelin A."/>
            <person name="Henrissat B."/>
            <person name="Reynolds N.K."/>
            <person name="Benny G.L."/>
            <person name="Smith M.E."/>
            <person name="James T.Y."/>
            <person name="Grigoriev I.V."/>
        </authorList>
    </citation>
    <scope>NUCLEOTIDE SEQUENCE [LARGE SCALE GENOMIC DNA]</scope>
    <source>
        <strain evidence="3">ATCC 52028</strain>
    </source>
</reference>
<proteinExistence type="predicted"/>
<evidence type="ECO:0000256" key="1">
    <source>
        <dbReference type="SAM" id="MobiDB-lite"/>
    </source>
</evidence>
<evidence type="ECO:0000313" key="3">
    <source>
        <dbReference type="Proteomes" id="UP000268535"/>
    </source>
</evidence>
<dbReference type="EMBL" id="ML009699">
    <property type="protein sequence ID" value="RKO96689.1"/>
    <property type="molecule type" value="Genomic_DNA"/>
</dbReference>
<sequence length="264" mass="28327">MAHGRPSLRLLRRDLGRSFPCGGRGGRARCRAAVAVAVVVVDIPVTRRWELDSLRPRLRSSGPQAISGRGAAGRATERRGPKHGAVDVQVTEKLPRLSEQSDKQVVMAKVRTRPQQGLVNGELVQLRQERQAVEHGGGPAFMAAGVPPSACETLRVHVNPGSIHIFVPGKRHPPKRTPDTGPPPPEPDAVVIDIVACGVSCGRQIVAGGFPDHWTGWGDSIMSITASSPLSRCESECHRRGKPAAAKPRYEPHKSASGDFYADV</sequence>